<evidence type="ECO:0000313" key="13">
    <source>
        <dbReference type="Proteomes" id="UP000545606"/>
    </source>
</evidence>
<dbReference type="Pfam" id="PF00512">
    <property type="entry name" value="HisKA"/>
    <property type="match status" value="1"/>
</dbReference>
<dbReference type="FunFam" id="1.10.287.130:FF:000063">
    <property type="entry name" value="Hybrid sensor histidine kinase/response regulator"/>
    <property type="match status" value="1"/>
</dbReference>
<comment type="catalytic activity">
    <reaction evidence="1">
        <text>ATP + protein L-histidine = ADP + protein N-phospho-L-histidine.</text>
        <dbReference type="EC" id="2.7.13.3"/>
    </reaction>
</comment>
<dbReference type="PANTHER" id="PTHR43047">
    <property type="entry name" value="TWO-COMPONENT HISTIDINE PROTEIN KINASE"/>
    <property type="match status" value="1"/>
</dbReference>
<dbReference type="SMART" id="SM00387">
    <property type="entry name" value="HATPase_c"/>
    <property type="match status" value="1"/>
</dbReference>
<dbReference type="InterPro" id="IPR004358">
    <property type="entry name" value="Sig_transdc_His_kin-like_C"/>
</dbReference>
<dbReference type="InterPro" id="IPR001789">
    <property type="entry name" value="Sig_transdc_resp-reg_receiver"/>
</dbReference>
<evidence type="ECO:0000259" key="10">
    <source>
        <dbReference type="PROSITE" id="PS50112"/>
    </source>
</evidence>
<evidence type="ECO:0000313" key="12">
    <source>
        <dbReference type="EMBL" id="MBA4707562.1"/>
    </source>
</evidence>
<dbReference type="Pfam" id="PF12860">
    <property type="entry name" value="PAS_7"/>
    <property type="match status" value="3"/>
</dbReference>
<dbReference type="GO" id="GO:0009927">
    <property type="term" value="F:histidine phosphotransfer kinase activity"/>
    <property type="evidence" value="ECO:0007669"/>
    <property type="project" value="TreeGrafter"/>
</dbReference>
<dbReference type="SMART" id="SM00448">
    <property type="entry name" value="REC"/>
    <property type="match status" value="1"/>
</dbReference>
<dbReference type="PRINTS" id="PR00344">
    <property type="entry name" value="BCTRLSENSOR"/>
</dbReference>
<dbReference type="EC" id="2.7.13.3" evidence="2"/>
<feature type="domain" description="Histidine kinase" evidence="8">
    <location>
        <begin position="501"/>
        <end position="714"/>
    </location>
</feature>
<keyword evidence="7" id="KW-0175">Coiled coil</keyword>
<feature type="domain" description="PAS" evidence="10">
    <location>
        <begin position="334"/>
        <end position="404"/>
    </location>
</feature>
<dbReference type="CDD" id="cd00156">
    <property type="entry name" value="REC"/>
    <property type="match status" value="1"/>
</dbReference>
<evidence type="ECO:0000256" key="7">
    <source>
        <dbReference type="SAM" id="Coils"/>
    </source>
</evidence>
<dbReference type="InterPro" id="IPR035965">
    <property type="entry name" value="PAS-like_dom_sf"/>
</dbReference>
<keyword evidence="13" id="KW-1185">Reference proteome</keyword>
<dbReference type="Pfam" id="PF00072">
    <property type="entry name" value="Response_reg"/>
    <property type="match status" value="1"/>
</dbReference>
<dbReference type="CDD" id="cd00130">
    <property type="entry name" value="PAS"/>
    <property type="match status" value="1"/>
</dbReference>
<dbReference type="CDD" id="cd00075">
    <property type="entry name" value="HATPase"/>
    <property type="match status" value="1"/>
</dbReference>
<keyword evidence="4" id="KW-0808">Transferase</keyword>
<dbReference type="InterPro" id="IPR003594">
    <property type="entry name" value="HATPase_dom"/>
</dbReference>
<evidence type="ECO:0000256" key="3">
    <source>
        <dbReference type="ARBA" id="ARBA00022553"/>
    </source>
</evidence>
<dbReference type="PROSITE" id="PS50112">
    <property type="entry name" value="PAS"/>
    <property type="match status" value="1"/>
</dbReference>
<keyword evidence="5" id="KW-0418">Kinase</keyword>
<evidence type="ECO:0000259" key="11">
    <source>
        <dbReference type="PROSITE" id="PS50113"/>
    </source>
</evidence>
<dbReference type="InterPro" id="IPR011006">
    <property type="entry name" value="CheY-like_superfamily"/>
</dbReference>
<protein>
    <recommendedName>
        <fullName evidence="2">histidine kinase</fullName>
        <ecNumber evidence="2">2.7.13.3</ecNumber>
    </recommendedName>
</protein>
<dbReference type="SUPFAM" id="SSF52172">
    <property type="entry name" value="CheY-like"/>
    <property type="match status" value="1"/>
</dbReference>
<dbReference type="Gene3D" id="3.40.50.2300">
    <property type="match status" value="1"/>
</dbReference>
<dbReference type="SUPFAM" id="SSF55785">
    <property type="entry name" value="PYP-like sensor domain (PAS domain)"/>
    <property type="match status" value="3"/>
</dbReference>
<dbReference type="SMART" id="SM00091">
    <property type="entry name" value="PAS"/>
    <property type="match status" value="3"/>
</dbReference>
<dbReference type="Gene3D" id="3.30.450.20">
    <property type="entry name" value="PAS domain"/>
    <property type="match status" value="3"/>
</dbReference>
<dbReference type="SMART" id="SM00388">
    <property type="entry name" value="HisKA"/>
    <property type="match status" value="1"/>
</dbReference>
<evidence type="ECO:0000259" key="9">
    <source>
        <dbReference type="PROSITE" id="PS50110"/>
    </source>
</evidence>
<dbReference type="AlphaFoldDB" id="A0A838Y2Q0"/>
<dbReference type="PROSITE" id="PS50110">
    <property type="entry name" value="RESPONSE_REGULATORY"/>
    <property type="match status" value="1"/>
</dbReference>
<gene>
    <name evidence="12" type="ORF">H2Z84_04030</name>
</gene>
<dbReference type="Pfam" id="PF08448">
    <property type="entry name" value="PAS_4"/>
    <property type="match status" value="1"/>
</dbReference>
<dbReference type="InterPro" id="IPR036890">
    <property type="entry name" value="HATPase_C_sf"/>
</dbReference>
<feature type="coiled-coil region" evidence="7">
    <location>
        <begin position="57"/>
        <end position="98"/>
    </location>
</feature>
<dbReference type="Gene3D" id="1.10.287.130">
    <property type="match status" value="1"/>
</dbReference>
<feature type="modified residue" description="4-aspartylphosphate" evidence="6">
    <location>
        <position position="791"/>
    </location>
</feature>
<comment type="caution">
    <text evidence="12">The sequence shown here is derived from an EMBL/GenBank/DDBJ whole genome shotgun (WGS) entry which is preliminary data.</text>
</comment>
<feature type="domain" description="Response regulatory" evidence="9">
    <location>
        <begin position="740"/>
        <end position="857"/>
    </location>
</feature>
<evidence type="ECO:0000256" key="1">
    <source>
        <dbReference type="ARBA" id="ARBA00000085"/>
    </source>
</evidence>
<dbReference type="InterPro" id="IPR005467">
    <property type="entry name" value="His_kinase_dom"/>
</dbReference>
<reference evidence="12 13" key="1">
    <citation type="submission" date="2020-07" db="EMBL/GenBank/DDBJ databases">
        <title>Draft genome sequence of violacein-producing bacteria and related species.</title>
        <authorList>
            <person name="Wilson H.S."/>
            <person name="De Leon M.E."/>
        </authorList>
    </citation>
    <scope>NUCLEOTIDE SEQUENCE [LARGE SCALE GENOMIC DNA]</scope>
    <source>
        <strain evidence="12 13">HSC-21Su07</strain>
    </source>
</reference>
<organism evidence="12 13">
    <name type="scientific">Aquitalea aquatica</name>
    <dbReference type="NCBI Taxonomy" id="3044273"/>
    <lineage>
        <taxon>Bacteria</taxon>
        <taxon>Pseudomonadati</taxon>
        <taxon>Pseudomonadota</taxon>
        <taxon>Betaproteobacteria</taxon>
        <taxon>Neisseriales</taxon>
        <taxon>Chromobacteriaceae</taxon>
        <taxon>Aquitalea</taxon>
    </lineage>
</organism>
<dbReference type="Pfam" id="PF02518">
    <property type="entry name" value="HATPase_c"/>
    <property type="match status" value="1"/>
</dbReference>
<dbReference type="NCBIfam" id="NF041832">
    <property type="entry name" value="near_NosP_CTERM"/>
    <property type="match status" value="1"/>
</dbReference>
<feature type="coiled-coil region" evidence="7">
    <location>
        <begin position="446"/>
        <end position="494"/>
    </location>
</feature>
<dbReference type="GO" id="GO:0000155">
    <property type="term" value="F:phosphorelay sensor kinase activity"/>
    <property type="evidence" value="ECO:0007669"/>
    <property type="project" value="InterPro"/>
</dbReference>
<dbReference type="SUPFAM" id="SSF55874">
    <property type="entry name" value="ATPase domain of HSP90 chaperone/DNA topoisomerase II/histidine kinase"/>
    <property type="match status" value="1"/>
</dbReference>
<dbReference type="PROSITE" id="PS50109">
    <property type="entry name" value="HIS_KIN"/>
    <property type="match status" value="1"/>
</dbReference>
<proteinExistence type="predicted"/>
<evidence type="ECO:0000256" key="5">
    <source>
        <dbReference type="ARBA" id="ARBA00022777"/>
    </source>
</evidence>
<name>A0A838Y2Q0_9NEIS</name>
<dbReference type="PROSITE" id="PS50113">
    <property type="entry name" value="PAC"/>
    <property type="match status" value="1"/>
</dbReference>
<keyword evidence="3 6" id="KW-0597">Phosphoprotein</keyword>
<feature type="domain" description="PAC" evidence="11">
    <location>
        <begin position="406"/>
        <end position="458"/>
    </location>
</feature>
<evidence type="ECO:0000256" key="4">
    <source>
        <dbReference type="ARBA" id="ARBA00022679"/>
    </source>
</evidence>
<dbReference type="InterPro" id="IPR013656">
    <property type="entry name" value="PAS_4"/>
</dbReference>
<dbReference type="Proteomes" id="UP000545606">
    <property type="component" value="Unassembled WGS sequence"/>
</dbReference>
<evidence type="ECO:0000256" key="2">
    <source>
        <dbReference type="ARBA" id="ARBA00012438"/>
    </source>
</evidence>
<dbReference type="SUPFAM" id="SSF47384">
    <property type="entry name" value="Homodimeric domain of signal transducing histidine kinase"/>
    <property type="match status" value="1"/>
</dbReference>
<dbReference type="FunFam" id="3.30.565.10:FF:000049">
    <property type="entry name" value="Two-component sensor histidine kinase"/>
    <property type="match status" value="1"/>
</dbReference>
<dbReference type="InterPro" id="IPR000700">
    <property type="entry name" value="PAS-assoc_C"/>
</dbReference>
<evidence type="ECO:0000259" key="8">
    <source>
        <dbReference type="PROSITE" id="PS50109"/>
    </source>
</evidence>
<dbReference type="InterPro" id="IPR000014">
    <property type="entry name" value="PAS"/>
</dbReference>
<dbReference type="InterPro" id="IPR003661">
    <property type="entry name" value="HisK_dim/P_dom"/>
</dbReference>
<accession>A0A838Y2Q0</accession>
<dbReference type="EMBL" id="JACERN010000014">
    <property type="protein sequence ID" value="MBA4707562.1"/>
    <property type="molecule type" value="Genomic_DNA"/>
</dbReference>
<dbReference type="Gene3D" id="3.30.565.10">
    <property type="entry name" value="Histidine kinase-like ATPase, C-terminal domain"/>
    <property type="match status" value="1"/>
</dbReference>
<dbReference type="InterPro" id="IPR036097">
    <property type="entry name" value="HisK_dim/P_sf"/>
</dbReference>
<dbReference type="PANTHER" id="PTHR43047:SF9">
    <property type="entry name" value="HISTIDINE KINASE"/>
    <property type="match status" value="1"/>
</dbReference>
<sequence>MEQELDLSVADPSQLLQHIARLEKDNAKLRKINKALIYRVESGMADNGNSFTIFQVSAELEKRIQERTHALERTMNELKTSNIALEEARLAAEQANNRLGVAVDTIADGFAQWDQHDRLVRFNQRFVELQPALRRHVRSGMQFAEYLDHLADSGSALEALGQVEHWRQQRIQLHRDSSGSYLEALSDGRYLRISERQTADGGRVAIYTDISEIKRQEQRLRQQDQAAHRQLLEATVNSLRQGIAVFDHHSLLLAWNHRFCELAGLSPAILRVGQALPASAEIPLLCPVNGSYEVETVSGLVLEIESCPMPNAGFVITCSDVTARKRDELALRESESKLRLITDALPALISYVDKDQVYRFTNKGYEDWFGLPVQEINGRTLREVLGPALYDPRRHFVERALAGVSSVFELKMPAPKRSVEYAQAAFIPHIGEDGVVHGFYALIQDITQTRRAEQVLQQAKEELEQSVTERTVELRQANTQLREAIVAAEEANRSKTRFFAAASHDLLQPLNAARLFVASLAEREASGENMRLVQHAATSLEAVDDLINTLLELSRIDAGAIEVERSHFHIDQLLRQLSIEFSPLVAERGLSLRSHLCGAVVYSDWVLLSRILRNFLSNALRYSEHGRLLLAARRTTEGVLVGVWDQGQGIPADKLAQVFEEFQRLPEHRAMCSKGLGLGLAIVKRLATRLQHRLEVRSQHGRGSFFGIVLPYGEQAAASAMPRQQEGISTVLPSELQGLTILLIDNEPAILAGMTTLLSGWGCLPLAAAGLAEAQALLAQLSSPPDVILADYHLDHGVSGPQVILALCQQLQLQIPAAIITADRSPEVAAEIAAEGWSLLSKPVRPAKLRALIGHLGKLALLQRGSQ</sequence>
<dbReference type="GO" id="GO:0005886">
    <property type="term" value="C:plasma membrane"/>
    <property type="evidence" value="ECO:0007669"/>
    <property type="project" value="TreeGrafter"/>
</dbReference>
<evidence type="ECO:0000256" key="6">
    <source>
        <dbReference type="PROSITE-ProRule" id="PRU00169"/>
    </source>
</evidence>
<dbReference type="CDD" id="cd00082">
    <property type="entry name" value="HisKA"/>
    <property type="match status" value="1"/>
</dbReference>
<dbReference type="NCBIfam" id="TIGR00229">
    <property type="entry name" value="sensory_box"/>
    <property type="match status" value="1"/>
</dbReference>